<dbReference type="InterPro" id="IPR002110">
    <property type="entry name" value="Ankyrin_rpt"/>
</dbReference>
<evidence type="ECO:0000313" key="3">
    <source>
        <dbReference type="EMBL" id="AYV79125.1"/>
    </source>
</evidence>
<sequence length="191" mass="21917">MNTGFNIAKFAQLVNHSDKELCLNYIKKHKTEHDTSIYSYNPITYACSRNREDIVYEFIKQGVDVNMKDHYGDTALATAVRANCLNIAQFLIANRADINATTRGTLSVLEVALIGHHLTSVEFLIKNGANIYDVQYHNRSKYEPIRRVIYNEYHKIIVDTMNDKSETNVFAQCFRTTYVPQLVDIITGFIL</sequence>
<dbReference type="PANTHER" id="PTHR24171">
    <property type="entry name" value="ANKYRIN REPEAT DOMAIN-CONTAINING PROTEIN 39-RELATED"/>
    <property type="match status" value="1"/>
</dbReference>
<dbReference type="SUPFAM" id="SSF48403">
    <property type="entry name" value="Ankyrin repeat"/>
    <property type="match status" value="1"/>
</dbReference>
<dbReference type="SMART" id="SM00248">
    <property type="entry name" value="ANK"/>
    <property type="match status" value="3"/>
</dbReference>
<organism evidence="3">
    <name type="scientific">Faunusvirus sp</name>
    <dbReference type="NCBI Taxonomy" id="2487766"/>
    <lineage>
        <taxon>Viruses</taxon>
        <taxon>Varidnaviria</taxon>
        <taxon>Bamfordvirae</taxon>
        <taxon>Nucleocytoviricota</taxon>
        <taxon>Megaviricetes</taxon>
        <taxon>Imitervirales</taxon>
        <taxon>Mimiviridae</taxon>
    </lineage>
</organism>
<dbReference type="Pfam" id="PF12796">
    <property type="entry name" value="Ank_2"/>
    <property type="match status" value="1"/>
</dbReference>
<dbReference type="EMBL" id="MK072134">
    <property type="protein sequence ID" value="AYV79125.1"/>
    <property type="molecule type" value="Genomic_DNA"/>
</dbReference>
<protein>
    <submittedName>
        <fullName evidence="3">Uncharacterized protein</fullName>
    </submittedName>
</protein>
<reference evidence="3" key="1">
    <citation type="submission" date="2018-10" db="EMBL/GenBank/DDBJ databases">
        <title>Hidden diversity of soil giant viruses.</title>
        <authorList>
            <person name="Schulz F."/>
            <person name="Alteio L."/>
            <person name="Goudeau D."/>
            <person name="Ryan E.M."/>
            <person name="Malmstrom R.R."/>
            <person name="Blanchard J."/>
            <person name="Woyke T."/>
        </authorList>
    </citation>
    <scope>NUCLEOTIDE SEQUENCE</scope>
    <source>
        <strain evidence="3">FNV1</strain>
    </source>
</reference>
<proteinExistence type="predicted"/>
<evidence type="ECO:0000256" key="2">
    <source>
        <dbReference type="ARBA" id="ARBA00023043"/>
    </source>
</evidence>
<keyword evidence="1" id="KW-0677">Repeat</keyword>
<gene>
    <name evidence="3" type="ORF">Faunusvirus3_5</name>
</gene>
<dbReference type="Gene3D" id="1.25.40.20">
    <property type="entry name" value="Ankyrin repeat-containing domain"/>
    <property type="match status" value="1"/>
</dbReference>
<evidence type="ECO:0000256" key="1">
    <source>
        <dbReference type="ARBA" id="ARBA00022737"/>
    </source>
</evidence>
<dbReference type="PANTHER" id="PTHR24171:SF9">
    <property type="entry name" value="ANKYRIN REPEAT DOMAIN-CONTAINING PROTEIN 39"/>
    <property type="match status" value="1"/>
</dbReference>
<dbReference type="PROSITE" id="PS50088">
    <property type="entry name" value="ANK_REPEAT"/>
    <property type="match status" value="2"/>
</dbReference>
<name>A0A3G4ZW61_9VIRU</name>
<dbReference type="InterPro" id="IPR036770">
    <property type="entry name" value="Ankyrin_rpt-contain_sf"/>
</dbReference>
<accession>A0A3G4ZW61</accession>
<keyword evidence="2" id="KW-0040">ANK repeat</keyword>